<evidence type="ECO:0000256" key="3">
    <source>
        <dbReference type="ARBA" id="ARBA00023163"/>
    </source>
</evidence>
<dbReference type="SUPFAM" id="SSF48008">
    <property type="entry name" value="GntR ligand-binding domain-like"/>
    <property type="match status" value="1"/>
</dbReference>
<keyword evidence="1" id="KW-0805">Transcription regulation</keyword>
<dbReference type="GO" id="GO:0003677">
    <property type="term" value="F:DNA binding"/>
    <property type="evidence" value="ECO:0007669"/>
    <property type="project" value="UniProtKB-KW"/>
</dbReference>
<dbReference type="CDD" id="cd07377">
    <property type="entry name" value="WHTH_GntR"/>
    <property type="match status" value="1"/>
</dbReference>
<accession>A0A5E7F4J3</accession>
<dbReference type="SUPFAM" id="SSF46785">
    <property type="entry name" value="Winged helix' DNA-binding domain"/>
    <property type="match status" value="1"/>
</dbReference>
<dbReference type="GO" id="GO:0003700">
    <property type="term" value="F:DNA-binding transcription factor activity"/>
    <property type="evidence" value="ECO:0007669"/>
    <property type="project" value="InterPro"/>
</dbReference>
<dbReference type="AlphaFoldDB" id="A0A5E7F4J3"/>
<evidence type="ECO:0000256" key="2">
    <source>
        <dbReference type="ARBA" id="ARBA00023125"/>
    </source>
</evidence>
<dbReference type="InterPro" id="IPR000524">
    <property type="entry name" value="Tscrpt_reg_HTH_GntR"/>
</dbReference>
<dbReference type="PANTHER" id="PTHR43537:SF5">
    <property type="entry name" value="UXU OPERON TRANSCRIPTIONAL REGULATOR"/>
    <property type="match status" value="1"/>
</dbReference>
<dbReference type="EMBL" id="CABVHY010000032">
    <property type="protein sequence ID" value="VVO34150.1"/>
    <property type="molecule type" value="Genomic_DNA"/>
</dbReference>
<evidence type="ECO:0000259" key="4">
    <source>
        <dbReference type="PROSITE" id="PS50949"/>
    </source>
</evidence>
<dbReference type="PANTHER" id="PTHR43537">
    <property type="entry name" value="TRANSCRIPTIONAL REGULATOR, GNTR FAMILY"/>
    <property type="match status" value="1"/>
</dbReference>
<evidence type="ECO:0000256" key="1">
    <source>
        <dbReference type="ARBA" id="ARBA00023015"/>
    </source>
</evidence>
<proteinExistence type="predicted"/>
<feature type="domain" description="HTH gntR-type" evidence="4">
    <location>
        <begin position="9"/>
        <end position="77"/>
    </location>
</feature>
<reference evidence="5 6" key="1">
    <citation type="submission" date="2019-09" db="EMBL/GenBank/DDBJ databases">
        <authorList>
            <person name="Chandra G."/>
            <person name="Truman W A."/>
        </authorList>
    </citation>
    <scope>NUCLEOTIDE SEQUENCE [LARGE SCALE GENOMIC DNA]</scope>
    <source>
        <strain evidence="5">PS723</strain>
    </source>
</reference>
<dbReference type="Pfam" id="PF07729">
    <property type="entry name" value="FCD"/>
    <property type="match status" value="1"/>
</dbReference>
<gene>
    <name evidence="5" type="primary">lldR</name>
    <name evidence="5" type="ORF">PS723_05238</name>
</gene>
<dbReference type="OrthoDB" id="5450856at2"/>
<evidence type="ECO:0000313" key="5">
    <source>
        <dbReference type="EMBL" id="VVO34150.1"/>
    </source>
</evidence>
<dbReference type="SMART" id="SM00895">
    <property type="entry name" value="FCD"/>
    <property type="match status" value="1"/>
</dbReference>
<dbReference type="InterPro" id="IPR011711">
    <property type="entry name" value="GntR_C"/>
</dbReference>
<name>A0A5E7F4J3_PSEFL</name>
<dbReference type="PROSITE" id="PS50949">
    <property type="entry name" value="HTH_GNTR"/>
    <property type="match status" value="1"/>
</dbReference>
<protein>
    <submittedName>
        <fullName evidence="5">L-lactate dehydrogenase operon regulatory protein</fullName>
    </submittedName>
</protein>
<sequence length="253" mass="28373">MPFQVIDNQRLYRQIADQLRALIDSGEFPPGSRLPAERELAKLLGVSRASVREAMIALEVIGLVDVRVGNGVLVCEPPVQAVSNEPVMVQVTRNQWKELDPELGIEIDFSAESPPFALLQARRLIEPEAAALAAVNASDEELAGIREAFERNVQDNLEDSHTHPGDRLFHIRIAQASDNPAYALMIQHLLGHRYGSMFQRLQSHYSSGDMPHRSEDEHRRVLQALEQHDPDAARQAMAEHLNEVIRIFSRSAQ</sequence>
<keyword evidence="2" id="KW-0238">DNA-binding</keyword>
<dbReference type="InterPro" id="IPR008920">
    <property type="entry name" value="TF_FadR/GntR_C"/>
</dbReference>
<dbReference type="PRINTS" id="PR00035">
    <property type="entry name" value="HTHGNTR"/>
</dbReference>
<dbReference type="InterPro" id="IPR036390">
    <property type="entry name" value="WH_DNA-bd_sf"/>
</dbReference>
<dbReference type="InterPro" id="IPR036388">
    <property type="entry name" value="WH-like_DNA-bd_sf"/>
</dbReference>
<dbReference type="Pfam" id="PF00392">
    <property type="entry name" value="GntR"/>
    <property type="match status" value="1"/>
</dbReference>
<keyword evidence="3" id="KW-0804">Transcription</keyword>
<dbReference type="Gene3D" id="1.20.120.530">
    <property type="entry name" value="GntR ligand-binding domain-like"/>
    <property type="match status" value="1"/>
</dbReference>
<dbReference type="Gene3D" id="1.10.10.10">
    <property type="entry name" value="Winged helix-like DNA-binding domain superfamily/Winged helix DNA-binding domain"/>
    <property type="match status" value="1"/>
</dbReference>
<dbReference type="Proteomes" id="UP000379480">
    <property type="component" value="Unassembled WGS sequence"/>
</dbReference>
<dbReference type="RefSeq" id="WP_150806510.1">
    <property type="nucleotide sequence ID" value="NZ_CABVHY010000032.1"/>
</dbReference>
<evidence type="ECO:0000313" key="6">
    <source>
        <dbReference type="Proteomes" id="UP000379480"/>
    </source>
</evidence>
<dbReference type="SMART" id="SM00345">
    <property type="entry name" value="HTH_GNTR"/>
    <property type="match status" value="1"/>
</dbReference>
<organism evidence="5 6">
    <name type="scientific">Pseudomonas fluorescens</name>
    <dbReference type="NCBI Taxonomy" id="294"/>
    <lineage>
        <taxon>Bacteria</taxon>
        <taxon>Pseudomonadati</taxon>
        <taxon>Pseudomonadota</taxon>
        <taxon>Gammaproteobacteria</taxon>
        <taxon>Pseudomonadales</taxon>
        <taxon>Pseudomonadaceae</taxon>
        <taxon>Pseudomonas</taxon>
    </lineage>
</organism>